<dbReference type="AlphaFoldDB" id="A0A6J2E8T9"/>
<dbReference type="Pfam" id="PF15695">
    <property type="entry name" value="HERV-K_REC"/>
    <property type="match status" value="1"/>
</dbReference>
<keyword evidence="4" id="KW-1185">Reference proteome</keyword>
<dbReference type="RefSeq" id="XP_027465210.1">
    <property type="nucleotide sequence ID" value="XM_027609409.1"/>
</dbReference>
<sequence>MATFSLKRPRKQKLSPTTPPTWGQLKTFTQRVERVLEMTRSTKIPEHLFLAMLAVVTCASAQYGFHPSSPGPYGGLDPGYCALKKRVSAQNLHHRVLWQWLF</sequence>
<keyword evidence="2" id="KW-1133">Transmembrane helix</keyword>
<evidence type="ECO:0000259" key="3">
    <source>
        <dbReference type="Pfam" id="PF15695"/>
    </source>
</evidence>
<dbReference type="InterPro" id="IPR059105">
    <property type="entry name" value="Rec21/ENK19"/>
</dbReference>
<proteinExistence type="predicted"/>
<protein>
    <submittedName>
        <fullName evidence="5">Periphilin-1-like isoform X2</fullName>
    </submittedName>
</protein>
<keyword evidence="2" id="KW-0812">Transmembrane</keyword>
<feature type="domain" description="Rec21/ENK19" evidence="3">
    <location>
        <begin position="17"/>
        <end position="61"/>
    </location>
</feature>
<organism evidence="4 5">
    <name type="scientific">Zalophus californianus</name>
    <name type="common">California sealion</name>
    <dbReference type="NCBI Taxonomy" id="9704"/>
    <lineage>
        <taxon>Eukaryota</taxon>
        <taxon>Metazoa</taxon>
        <taxon>Chordata</taxon>
        <taxon>Craniata</taxon>
        <taxon>Vertebrata</taxon>
        <taxon>Euteleostomi</taxon>
        <taxon>Mammalia</taxon>
        <taxon>Eutheria</taxon>
        <taxon>Laurasiatheria</taxon>
        <taxon>Carnivora</taxon>
        <taxon>Caniformia</taxon>
        <taxon>Pinnipedia</taxon>
        <taxon>Otariidae</taxon>
        <taxon>Zalophus</taxon>
    </lineage>
</organism>
<dbReference type="GeneID" id="113931444"/>
<accession>A0A6J2E8T9</accession>
<feature type="region of interest" description="Disordered" evidence="1">
    <location>
        <begin position="1"/>
        <end position="21"/>
    </location>
</feature>
<evidence type="ECO:0000313" key="5">
    <source>
        <dbReference type="RefSeq" id="XP_027465210.1"/>
    </source>
</evidence>
<evidence type="ECO:0000256" key="2">
    <source>
        <dbReference type="SAM" id="Phobius"/>
    </source>
</evidence>
<name>A0A6J2E8T9_ZALCA</name>
<keyword evidence="2" id="KW-0472">Membrane</keyword>
<dbReference type="Proteomes" id="UP000515165">
    <property type="component" value="Chromosome X"/>
</dbReference>
<feature type="transmembrane region" description="Helical" evidence="2">
    <location>
        <begin position="48"/>
        <end position="65"/>
    </location>
</feature>
<gene>
    <name evidence="5" type="primary">LOC113931444</name>
</gene>
<reference evidence="5" key="1">
    <citation type="submission" date="2025-08" db="UniProtKB">
        <authorList>
            <consortium name="RefSeq"/>
        </authorList>
    </citation>
    <scope>IDENTIFICATION</scope>
    <source>
        <tissue evidence="5">Blood</tissue>
    </source>
</reference>
<evidence type="ECO:0000256" key="1">
    <source>
        <dbReference type="SAM" id="MobiDB-lite"/>
    </source>
</evidence>
<evidence type="ECO:0000313" key="4">
    <source>
        <dbReference type="Proteomes" id="UP000515165"/>
    </source>
</evidence>